<accession>A0A502CDM6</accession>
<proteinExistence type="predicted"/>
<dbReference type="RefSeq" id="WP_140872099.1">
    <property type="nucleotide sequence ID" value="NZ_RCZK01000009.1"/>
</dbReference>
<evidence type="ECO:0000313" key="2">
    <source>
        <dbReference type="Proteomes" id="UP000318413"/>
    </source>
</evidence>
<dbReference type="OrthoDB" id="6847114at2"/>
<dbReference type="EMBL" id="RCZK01000009">
    <property type="protein sequence ID" value="TPG10903.1"/>
    <property type="molecule type" value="Genomic_DNA"/>
</dbReference>
<sequence>MRSGAISTCFLAGGGSIAQTPPAPDVCVSYDSVYTTAPLMKVVGKPDRQAHFHQLAKPCPAGGLCGWRRKGYLTPGDVVLASAPKGGFRCVYFLGAGGKITAGFVATASLQSMAEQPAPDPRFLTGVWRQEDGGVITISARAGAALYAKGQASYGDNFGSFVGPVVIAGSHFMVTSNGCEIVAKRRGPYLAVSDNNACGGVNVSFGGLYARSR</sequence>
<comment type="caution">
    <text evidence="1">The sequence shown here is derived from an EMBL/GenBank/DDBJ whole genome shotgun (WGS) entry which is preliminary data.</text>
</comment>
<organism evidence="1 2">
    <name type="scientific">Sphingomonas oligophenolica</name>
    <dbReference type="NCBI Taxonomy" id="301154"/>
    <lineage>
        <taxon>Bacteria</taxon>
        <taxon>Pseudomonadati</taxon>
        <taxon>Pseudomonadota</taxon>
        <taxon>Alphaproteobacteria</taxon>
        <taxon>Sphingomonadales</taxon>
        <taxon>Sphingomonadaceae</taxon>
        <taxon>Sphingomonas</taxon>
    </lineage>
</organism>
<reference evidence="1 2" key="1">
    <citation type="journal article" date="2019" name="Environ. Microbiol.">
        <title>Species interactions and distinct microbial communities in high Arctic permafrost affected cryosols are associated with the CH4 and CO2 gas fluxes.</title>
        <authorList>
            <person name="Altshuler I."/>
            <person name="Hamel J."/>
            <person name="Turney S."/>
            <person name="Magnuson E."/>
            <person name="Levesque R."/>
            <person name="Greer C."/>
            <person name="Whyte L.G."/>
        </authorList>
    </citation>
    <scope>NUCLEOTIDE SEQUENCE [LARGE SCALE GENOMIC DNA]</scope>
    <source>
        <strain evidence="1 2">S5.1</strain>
    </source>
</reference>
<dbReference type="AlphaFoldDB" id="A0A502CDM6"/>
<protein>
    <submittedName>
        <fullName evidence="1">Uncharacterized protein</fullName>
    </submittedName>
</protein>
<name>A0A502CDM6_9SPHN</name>
<evidence type="ECO:0000313" key="1">
    <source>
        <dbReference type="EMBL" id="TPG10903.1"/>
    </source>
</evidence>
<dbReference type="Proteomes" id="UP000318413">
    <property type="component" value="Unassembled WGS sequence"/>
</dbReference>
<keyword evidence="2" id="KW-1185">Reference proteome</keyword>
<gene>
    <name evidence="1" type="ORF">EAH84_11500</name>
</gene>